<gene>
    <name evidence="1" type="ORF">A2U01_0031148</name>
</gene>
<evidence type="ECO:0000313" key="2">
    <source>
        <dbReference type="Proteomes" id="UP000265520"/>
    </source>
</evidence>
<protein>
    <submittedName>
        <fullName evidence="1">Putative ribonuclease H protein</fullName>
    </submittedName>
</protein>
<organism evidence="1 2">
    <name type="scientific">Trifolium medium</name>
    <dbReference type="NCBI Taxonomy" id="97028"/>
    <lineage>
        <taxon>Eukaryota</taxon>
        <taxon>Viridiplantae</taxon>
        <taxon>Streptophyta</taxon>
        <taxon>Embryophyta</taxon>
        <taxon>Tracheophyta</taxon>
        <taxon>Spermatophyta</taxon>
        <taxon>Magnoliopsida</taxon>
        <taxon>eudicotyledons</taxon>
        <taxon>Gunneridae</taxon>
        <taxon>Pentapetalae</taxon>
        <taxon>rosids</taxon>
        <taxon>fabids</taxon>
        <taxon>Fabales</taxon>
        <taxon>Fabaceae</taxon>
        <taxon>Papilionoideae</taxon>
        <taxon>50 kb inversion clade</taxon>
        <taxon>NPAAA clade</taxon>
        <taxon>Hologalegina</taxon>
        <taxon>IRL clade</taxon>
        <taxon>Trifolieae</taxon>
        <taxon>Trifolium</taxon>
    </lineage>
</organism>
<accession>A0A392PEJ9</accession>
<dbReference type="AlphaFoldDB" id="A0A392PEJ9"/>
<dbReference type="Proteomes" id="UP000265520">
    <property type="component" value="Unassembled WGS sequence"/>
</dbReference>
<evidence type="ECO:0000313" key="1">
    <source>
        <dbReference type="EMBL" id="MCI10057.1"/>
    </source>
</evidence>
<proteinExistence type="predicted"/>
<comment type="caution">
    <text evidence="1">The sequence shown here is derived from an EMBL/GenBank/DDBJ whole genome shotgun (WGS) entry which is preliminary data.</text>
</comment>
<feature type="non-terminal residue" evidence="1">
    <location>
        <position position="1"/>
    </location>
</feature>
<reference evidence="1 2" key="1">
    <citation type="journal article" date="2018" name="Front. Plant Sci.">
        <title>Red Clover (Trifolium pratense) and Zigzag Clover (T. medium) - A Picture of Genomic Similarities and Differences.</title>
        <authorList>
            <person name="Dluhosova J."/>
            <person name="Istvanek J."/>
            <person name="Nedelnik J."/>
            <person name="Repkova J."/>
        </authorList>
    </citation>
    <scope>NUCLEOTIDE SEQUENCE [LARGE SCALE GENOMIC DNA]</scope>
    <source>
        <strain evidence="2">cv. 10/8</strain>
        <tissue evidence="1">Leaf</tissue>
    </source>
</reference>
<dbReference type="EMBL" id="LXQA010074861">
    <property type="protein sequence ID" value="MCI10057.1"/>
    <property type="molecule type" value="Genomic_DNA"/>
</dbReference>
<keyword evidence="2" id="KW-1185">Reference proteome</keyword>
<sequence>IDGVFDIIQTLPPLCANATLAWRETSDGRYSNASAYCRILQVQNPRNAVLFLAVWKWKSPERMHCLLWKLSHEILLTNAERDSKFATGLFC</sequence>
<name>A0A392PEJ9_9FABA</name>